<feature type="transmembrane region" description="Helical" evidence="1">
    <location>
        <begin position="6"/>
        <end position="23"/>
    </location>
</feature>
<dbReference type="Proteomes" id="UP000199501">
    <property type="component" value="Unassembled WGS sequence"/>
</dbReference>
<feature type="transmembrane region" description="Helical" evidence="1">
    <location>
        <begin position="32"/>
        <end position="52"/>
    </location>
</feature>
<proteinExistence type="predicted"/>
<evidence type="ECO:0000313" key="3">
    <source>
        <dbReference type="EMBL" id="SDC15035.1"/>
    </source>
</evidence>
<evidence type="ECO:0000313" key="4">
    <source>
        <dbReference type="Proteomes" id="UP000199501"/>
    </source>
</evidence>
<dbReference type="NCBIfam" id="NF042915">
    <property type="entry name" value="MAB_1171c_fam"/>
    <property type="match status" value="1"/>
</dbReference>
<organism evidence="3 4">
    <name type="scientific">Actinokineospora iranica</name>
    <dbReference type="NCBI Taxonomy" id="1271860"/>
    <lineage>
        <taxon>Bacteria</taxon>
        <taxon>Bacillati</taxon>
        <taxon>Actinomycetota</taxon>
        <taxon>Actinomycetes</taxon>
        <taxon>Pseudonocardiales</taxon>
        <taxon>Pseudonocardiaceae</taxon>
        <taxon>Actinokineospora</taxon>
    </lineage>
</organism>
<feature type="domain" description="DUF6545" evidence="2">
    <location>
        <begin position="244"/>
        <end position="359"/>
    </location>
</feature>
<keyword evidence="1" id="KW-0812">Transmembrane</keyword>
<keyword evidence="4" id="KW-1185">Reference proteome</keyword>
<feature type="transmembrane region" description="Helical" evidence="1">
    <location>
        <begin position="140"/>
        <end position="156"/>
    </location>
</feature>
<dbReference type="AlphaFoldDB" id="A0A1G6J9J6"/>
<name>A0A1G6J9J6_9PSEU</name>
<evidence type="ECO:0000256" key="1">
    <source>
        <dbReference type="SAM" id="Phobius"/>
    </source>
</evidence>
<keyword evidence="1" id="KW-0472">Membrane</keyword>
<protein>
    <recommendedName>
        <fullName evidence="2">DUF6545 domain-containing protein</fullName>
    </recommendedName>
</protein>
<dbReference type="STRING" id="1271860.SAMN05216174_101288"/>
<sequence>MSPEALHLLIIAVVGLALAYKSVDLLRRPRPALLALCVALLALVLALVLGYAPVGGVLDRAVPGLGWIAQHEIVFAGLFALQVFLVCSTHAPERRPRAVAGRAVVITAGMVGLIGVWTVAQSAEAPDWAAVRWAEQPWSATANLVFVAWVAVSLVLNSRLTAHWARLADRPWLRRGLIVFTAGGWLSVVWAGHRIVYIGTAVMGARLPWDQRFAELVLLAIGLCTGMVGITLPAWAPRVAALRQWLAHYRSYRRLAPLWDALRRATPSIALASPAPWWHMEYRLYRRVIEIWDGRAALRGHIAPAAHATPEAEAAALRAALAAKLEGRPPTAAPPPETRPGSRVLADEVAWLERVAAHWPGPAGSARRTAGQDRAS</sequence>
<dbReference type="InterPro" id="IPR046675">
    <property type="entry name" value="DUF6545"/>
</dbReference>
<reference evidence="4" key="1">
    <citation type="submission" date="2016-10" db="EMBL/GenBank/DDBJ databases">
        <authorList>
            <person name="Varghese N."/>
            <person name="Submissions S."/>
        </authorList>
    </citation>
    <scope>NUCLEOTIDE SEQUENCE [LARGE SCALE GENOMIC DNA]</scope>
    <source>
        <strain evidence="4">IBRC-M 10403</strain>
    </source>
</reference>
<feature type="transmembrane region" description="Helical" evidence="1">
    <location>
        <begin position="177"/>
        <end position="196"/>
    </location>
</feature>
<accession>A0A1G6J9J6</accession>
<evidence type="ECO:0000259" key="2">
    <source>
        <dbReference type="Pfam" id="PF20182"/>
    </source>
</evidence>
<dbReference type="EMBL" id="FMZZ01000001">
    <property type="protein sequence ID" value="SDC15035.1"/>
    <property type="molecule type" value="Genomic_DNA"/>
</dbReference>
<dbReference type="RefSeq" id="WP_091447318.1">
    <property type="nucleotide sequence ID" value="NZ_FMZZ01000001.1"/>
</dbReference>
<feature type="transmembrane region" description="Helical" evidence="1">
    <location>
        <begin position="216"/>
        <end position="236"/>
    </location>
</feature>
<dbReference type="Pfam" id="PF20182">
    <property type="entry name" value="DUF6545"/>
    <property type="match status" value="1"/>
</dbReference>
<keyword evidence="1" id="KW-1133">Transmembrane helix</keyword>
<gene>
    <name evidence="3" type="ORF">SAMN05216174_101288</name>
</gene>
<feature type="transmembrane region" description="Helical" evidence="1">
    <location>
        <begin position="99"/>
        <end position="120"/>
    </location>
</feature>
<dbReference type="InterPro" id="IPR050039">
    <property type="entry name" value="MAB_1171c-like"/>
</dbReference>
<feature type="transmembrane region" description="Helical" evidence="1">
    <location>
        <begin position="64"/>
        <end position="87"/>
    </location>
</feature>
<dbReference type="OrthoDB" id="3685619at2"/>